<proteinExistence type="predicted"/>
<keyword evidence="5" id="KW-1185">Reference proteome</keyword>
<dbReference type="Proteomes" id="UP000646523">
    <property type="component" value="Unassembled WGS sequence"/>
</dbReference>
<dbReference type="PANTHER" id="PTHR35788:SF1">
    <property type="entry name" value="EXPORTED PROTEIN"/>
    <property type="match status" value="1"/>
</dbReference>
<evidence type="ECO:0000313" key="4">
    <source>
        <dbReference type="EMBL" id="GGO65007.1"/>
    </source>
</evidence>
<dbReference type="InterPro" id="IPR022029">
    <property type="entry name" value="YoaR-like_PG-bd"/>
</dbReference>
<dbReference type="PANTHER" id="PTHR35788">
    <property type="entry name" value="EXPORTED PROTEIN-RELATED"/>
    <property type="match status" value="1"/>
</dbReference>
<feature type="transmembrane region" description="Helical" evidence="2">
    <location>
        <begin position="111"/>
        <end position="133"/>
    </location>
</feature>
<reference evidence="4" key="1">
    <citation type="journal article" date="2014" name="Int. J. Syst. Evol. Microbiol.">
        <title>Complete genome sequence of Corynebacterium casei LMG S-19264T (=DSM 44701T), isolated from a smear-ripened cheese.</title>
        <authorList>
            <consortium name="US DOE Joint Genome Institute (JGI-PGF)"/>
            <person name="Walter F."/>
            <person name="Albersmeier A."/>
            <person name="Kalinowski J."/>
            <person name="Ruckert C."/>
        </authorList>
    </citation>
    <scope>NUCLEOTIDE SEQUENCE</scope>
    <source>
        <strain evidence="4">CGMCC 4.7368</strain>
    </source>
</reference>
<accession>A0A918DG27</accession>
<evidence type="ECO:0000256" key="2">
    <source>
        <dbReference type="SAM" id="Phobius"/>
    </source>
</evidence>
<dbReference type="Pfam" id="PF04294">
    <property type="entry name" value="VanW"/>
    <property type="match status" value="1"/>
</dbReference>
<keyword evidence="2" id="KW-0472">Membrane</keyword>
<dbReference type="InterPro" id="IPR052913">
    <property type="entry name" value="Glycopeptide_resist_protein"/>
</dbReference>
<evidence type="ECO:0000259" key="3">
    <source>
        <dbReference type="Pfam" id="PF12229"/>
    </source>
</evidence>
<organism evidence="4 5">
    <name type="scientific">Nonomuraea cavernae</name>
    <dbReference type="NCBI Taxonomy" id="2045107"/>
    <lineage>
        <taxon>Bacteria</taxon>
        <taxon>Bacillati</taxon>
        <taxon>Actinomycetota</taxon>
        <taxon>Actinomycetes</taxon>
        <taxon>Streptosporangiales</taxon>
        <taxon>Streptosporangiaceae</taxon>
        <taxon>Nonomuraea</taxon>
    </lineage>
</organism>
<keyword evidence="2" id="KW-1133">Transmembrane helix</keyword>
<dbReference type="Pfam" id="PF12229">
    <property type="entry name" value="PG_binding_4"/>
    <property type="match status" value="1"/>
</dbReference>
<evidence type="ECO:0000256" key="1">
    <source>
        <dbReference type="SAM" id="MobiDB-lite"/>
    </source>
</evidence>
<reference evidence="4" key="2">
    <citation type="submission" date="2020-09" db="EMBL/GenBank/DDBJ databases">
        <authorList>
            <person name="Sun Q."/>
            <person name="Zhou Y."/>
        </authorList>
    </citation>
    <scope>NUCLEOTIDE SEQUENCE</scope>
    <source>
        <strain evidence="4">CGMCC 4.7368</strain>
    </source>
</reference>
<dbReference type="RefSeq" id="WP_189123318.1">
    <property type="nucleotide sequence ID" value="NZ_BMNH01000003.1"/>
</dbReference>
<dbReference type="AlphaFoldDB" id="A0A918DG27"/>
<dbReference type="InterPro" id="IPR007391">
    <property type="entry name" value="Vancomycin_resist_VanW"/>
</dbReference>
<dbReference type="EMBL" id="BMNH01000003">
    <property type="protein sequence ID" value="GGO65007.1"/>
    <property type="molecule type" value="Genomic_DNA"/>
</dbReference>
<protein>
    <submittedName>
        <fullName evidence="4">Vanomycin resistance protein VanB</fullName>
    </submittedName>
</protein>
<name>A0A918DG27_9ACTN</name>
<evidence type="ECO:0000313" key="5">
    <source>
        <dbReference type="Proteomes" id="UP000646523"/>
    </source>
</evidence>
<comment type="caution">
    <text evidence="4">The sequence shown here is derived from an EMBL/GenBank/DDBJ whole genome shotgun (WGS) entry which is preliminary data.</text>
</comment>
<feature type="region of interest" description="Disordered" evidence="1">
    <location>
        <begin position="1"/>
        <end position="83"/>
    </location>
</feature>
<gene>
    <name evidence="4" type="ORF">GCM10012289_15680</name>
</gene>
<sequence>MRNAGPIESPTDPFASVPLPTSATSRKPRIEGLPPGVSRDIFGGVQDAPQATAKGQDGGSLPPVATPAQPWPVNEGKVDPPIPPAPVFGLPGQQDRPPALLDPDPPRRGRLLPAILVLVVMAAVLAYLVPAVMMSGSVLRGTRVGGVDIGGLTMTQAADKLRAELAARLSKPVAVDIAGKRETIQPDEAGLELDVVGTINQAPSGFPSPVEVWRGLTGTTELEPKVTVDASQLTRTVEGLAEAYDKAPREGRVAFRELRPVAAEPQDGALLDREDAVRVITDAFLHARGSAALTIRPAKPQTTVADVTAAKAEALQAIAAPLTLAIDGKRAELSPSAIAAHLTYVSDGKGGLAPQFDAKAALAGVESSLIDESQAPRDATYEIVNGKPELVPARAGRGVDDRQLARDVARVITGDGPRVIPVKLDTVRPEVATSEVKDLGITANVGEFTTTFDCCQPRAINIQRMAAQLDGRLVKPGETFSLNAAVGERTREKGYVEAGQIVGGRMVNIVGGGVSQFATTMYNAVFFAGFDDVEHVPMDYYAARYPAGRDVALLYPDLDLKWRNDSDHGVLIKATTTGTSVTVTLWGTKRYDRIQALESPKRAFTPFRRETSSAPGCLPVTGQQGFTIDVTRVFYKGGEEVRRDRKLTTKYRPQAQVTCTVSTGTN</sequence>
<feature type="domain" description="YoaR-like putative peptidoglycan binding" evidence="3">
    <location>
        <begin position="316"/>
        <end position="420"/>
    </location>
</feature>
<keyword evidence="2" id="KW-0812">Transmembrane</keyword>